<protein>
    <submittedName>
        <fullName evidence="1">Uncharacterized protein</fullName>
    </submittedName>
</protein>
<sequence>MPPTHEEPRDEAKSLVAAFHEHVRQDLVDVIPRALFSPAAFRDGRFRVDPTSKKVLRDLVYLADKSRTAFDIVILSKLV</sequence>
<comment type="caution">
    <text evidence="1">The sequence shown here is derived from an EMBL/GenBank/DDBJ whole genome shotgun (WGS) entry which is preliminary data.</text>
</comment>
<reference evidence="1" key="1">
    <citation type="submission" date="2024-09" db="EMBL/GenBank/DDBJ databases">
        <title>Black Yeasts Isolated from many extreme environments.</title>
        <authorList>
            <person name="Coleine C."/>
            <person name="Stajich J.E."/>
            <person name="Selbmann L."/>
        </authorList>
    </citation>
    <scope>NUCLEOTIDE SEQUENCE</scope>
    <source>
        <strain evidence="1">CCFEE 5737</strain>
    </source>
</reference>
<name>A0ACC3DN72_9PEZI</name>
<dbReference type="EMBL" id="JAWDJW010002346">
    <property type="protein sequence ID" value="KAK3077947.1"/>
    <property type="molecule type" value="Genomic_DNA"/>
</dbReference>
<organism evidence="1 2">
    <name type="scientific">Coniosporium uncinatum</name>
    <dbReference type="NCBI Taxonomy" id="93489"/>
    <lineage>
        <taxon>Eukaryota</taxon>
        <taxon>Fungi</taxon>
        <taxon>Dikarya</taxon>
        <taxon>Ascomycota</taxon>
        <taxon>Pezizomycotina</taxon>
        <taxon>Dothideomycetes</taxon>
        <taxon>Dothideomycetes incertae sedis</taxon>
        <taxon>Coniosporium</taxon>
    </lineage>
</organism>
<proteinExistence type="predicted"/>
<gene>
    <name evidence="1" type="ORF">LTS18_008833</name>
</gene>
<evidence type="ECO:0000313" key="1">
    <source>
        <dbReference type="EMBL" id="KAK3077947.1"/>
    </source>
</evidence>
<evidence type="ECO:0000313" key="2">
    <source>
        <dbReference type="Proteomes" id="UP001186974"/>
    </source>
</evidence>
<keyword evidence="2" id="KW-1185">Reference proteome</keyword>
<feature type="non-terminal residue" evidence="1">
    <location>
        <position position="79"/>
    </location>
</feature>
<accession>A0ACC3DN72</accession>
<dbReference type="Proteomes" id="UP001186974">
    <property type="component" value="Unassembled WGS sequence"/>
</dbReference>